<accession>A0A0X8JRD8</accession>
<dbReference type="SUPFAM" id="SSF49764">
    <property type="entry name" value="HSP20-like chaperones"/>
    <property type="match status" value="1"/>
</dbReference>
<dbReference type="GO" id="GO:0009408">
    <property type="term" value="P:response to heat"/>
    <property type="evidence" value="ECO:0007669"/>
    <property type="project" value="InterPro"/>
</dbReference>
<gene>
    <name evidence="5" type="ORF">AXF15_11150</name>
</gene>
<dbReference type="AlphaFoldDB" id="A0A0X8JRD8"/>
<dbReference type="PROSITE" id="PS01031">
    <property type="entry name" value="SHSP"/>
    <property type="match status" value="1"/>
</dbReference>
<dbReference type="OrthoDB" id="9811615at2"/>
<protein>
    <submittedName>
        <fullName evidence="5">Molecular chaperone Hsp20</fullName>
    </submittedName>
</protein>
<evidence type="ECO:0000313" key="5">
    <source>
        <dbReference type="EMBL" id="AMD93602.1"/>
    </source>
</evidence>
<dbReference type="InterPro" id="IPR002068">
    <property type="entry name" value="A-crystallin/Hsp20_dom"/>
</dbReference>
<dbReference type="Proteomes" id="UP000063964">
    <property type="component" value="Chromosome"/>
</dbReference>
<reference evidence="6" key="1">
    <citation type="submission" date="2016-02" db="EMBL/GenBank/DDBJ databases">
        <authorList>
            <person name="Holder M.E."/>
            <person name="Ajami N.J."/>
            <person name="Petrosino J.F."/>
        </authorList>
    </citation>
    <scope>NUCLEOTIDE SEQUENCE [LARGE SCALE GENOMIC DNA]</scope>
    <source>
        <strain evidence="6">DSM 12838</strain>
    </source>
</reference>
<dbReference type="InterPro" id="IPR044587">
    <property type="entry name" value="HSP21-like"/>
</dbReference>
<evidence type="ECO:0000313" key="6">
    <source>
        <dbReference type="Proteomes" id="UP000063964"/>
    </source>
</evidence>
<organism evidence="5 6">
    <name type="scientific">Desulfomicrobium orale DSM 12838</name>
    <dbReference type="NCBI Taxonomy" id="888061"/>
    <lineage>
        <taxon>Bacteria</taxon>
        <taxon>Pseudomonadati</taxon>
        <taxon>Thermodesulfobacteriota</taxon>
        <taxon>Desulfovibrionia</taxon>
        <taxon>Desulfovibrionales</taxon>
        <taxon>Desulfomicrobiaceae</taxon>
        <taxon>Desulfomicrobium</taxon>
    </lineage>
</organism>
<dbReference type="STRING" id="888061.AXF15_11150"/>
<feature type="domain" description="SHSP" evidence="4">
    <location>
        <begin position="11"/>
        <end position="122"/>
    </location>
</feature>
<dbReference type="CDD" id="cd06464">
    <property type="entry name" value="ACD_sHsps-like"/>
    <property type="match status" value="1"/>
</dbReference>
<evidence type="ECO:0000256" key="1">
    <source>
        <dbReference type="ARBA" id="ARBA00023016"/>
    </source>
</evidence>
<dbReference type="InterPro" id="IPR008978">
    <property type="entry name" value="HSP20-like_chaperone"/>
</dbReference>
<dbReference type="PANTHER" id="PTHR46733:SF4">
    <property type="entry name" value="HEAT SHOCK PROTEIN 21, CHLOROPLASTIC"/>
    <property type="match status" value="1"/>
</dbReference>
<name>A0A0X8JRD8_9BACT</name>
<dbReference type="KEGG" id="doa:AXF15_11150"/>
<sequence length="122" mass="13991">MTNELERKATPALPRFRPNTDILEREDGFHIFVDMPGVSKDDLSIDLRENELEIRGKSLSPREENARALHVEFGDGEYVRTFAISDGVDREGIRANLKKGLLELFLPKAARFKPRRIEIQAE</sequence>
<dbReference type="EMBL" id="CP014230">
    <property type="protein sequence ID" value="AMD93602.1"/>
    <property type="molecule type" value="Genomic_DNA"/>
</dbReference>
<dbReference type="Pfam" id="PF00011">
    <property type="entry name" value="HSP20"/>
    <property type="match status" value="1"/>
</dbReference>
<evidence type="ECO:0000259" key="4">
    <source>
        <dbReference type="PROSITE" id="PS01031"/>
    </source>
</evidence>
<keyword evidence="6" id="KW-1185">Reference proteome</keyword>
<dbReference type="PANTHER" id="PTHR46733">
    <property type="entry name" value="26.5 KDA HEAT SHOCK PROTEIN, MITOCHONDRIAL"/>
    <property type="match status" value="1"/>
</dbReference>
<evidence type="ECO:0000256" key="2">
    <source>
        <dbReference type="PROSITE-ProRule" id="PRU00285"/>
    </source>
</evidence>
<dbReference type="Gene3D" id="2.60.40.790">
    <property type="match status" value="1"/>
</dbReference>
<keyword evidence="1" id="KW-0346">Stress response</keyword>
<comment type="similarity">
    <text evidence="2 3">Belongs to the small heat shock protein (HSP20) family.</text>
</comment>
<proteinExistence type="inferred from homology"/>
<dbReference type="RefSeq" id="WP_066607453.1">
    <property type="nucleotide sequence ID" value="NZ_CP014230.1"/>
</dbReference>
<evidence type="ECO:0000256" key="3">
    <source>
        <dbReference type="RuleBase" id="RU003616"/>
    </source>
</evidence>